<keyword evidence="2" id="KW-0645">Protease</keyword>
<keyword evidence="2" id="KW-0031">Aminopeptidase</keyword>
<name>A0A097ECN7_9SPHN</name>
<dbReference type="SUPFAM" id="SSF55920">
    <property type="entry name" value="Creatinase/aminopeptidase"/>
    <property type="match status" value="1"/>
</dbReference>
<feature type="domain" description="Peptidase M24" evidence="1">
    <location>
        <begin position="20"/>
        <end position="171"/>
    </location>
</feature>
<protein>
    <submittedName>
        <fullName evidence="2">Aminopeptidase</fullName>
    </submittedName>
</protein>
<keyword evidence="2" id="KW-0378">Hydrolase</keyword>
<dbReference type="Proteomes" id="UP000033200">
    <property type="component" value="Chromosome"/>
</dbReference>
<dbReference type="eggNOG" id="COG0006">
    <property type="taxonomic scope" value="Bacteria"/>
</dbReference>
<dbReference type="InterPro" id="IPR000994">
    <property type="entry name" value="Pept_M24"/>
</dbReference>
<evidence type="ECO:0000259" key="1">
    <source>
        <dbReference type="Pfam" id="PF00557"/>
    </source>
</evidence>
<dbReference type="KEGG" id="stax:MC45_01690"/>
<proteinExistence type="predicted"/>
<dbReference type="GO" id="GO:0004177">
    <property type="term" value="F:aminopeptidase activity"/>
    <property type="evidence" value="ECO:0007669"/>
    <property type="project" value="UniProtKB-KW"/>
</dbReference>
<gene>
    <name evidence="2" type="ORF">MC45_01690</name>
</gene>
<dbReference type="EMBL" id="CP009571">
    <property type="protein sequence ID" value="AIT05331.1"/>
    <property type="molecule type" value="Genomic_DNA"/>
</dbReference>
<accession>A0A097ECN7</accession>
<dbReference type="Gene3D" id="3.90.230.10">
    <property type="entry name" value="Creatinase/methionine aminopeptidase superfamily"/>
    <property type="match status" value="1"/>
</dbReference>
<sequence>MAAPTEDARLAALLAAEDRALALLEMIEARGLIRPGRSEREIEQDIRGIARDAFGVERDWHKRIVRAGPNTLAIAADNPPIVTVQPDDIVFLDLGPVFGTWEADVGQSYAVGDDPAKRALVAELPRQFAAIAQRLAAEPDITGAALYAYACAGAAAAGYRFSGRIAGHIVAEFPHARLPGERQAHHISPANPLPLSDPDAFGRRRHWIIEVHLVTTDGAFGGFYERLARG</sequence>
<keyword evidence="3" id="KW-1185">Reference proteome</keyword>
<reference evidence="2 3" key="1">
    <citation type="submission" date="2014-09" db="EMBL/GenBank/DDBJ databases">
        <title>Using Illumina technology Improving SMRT sequencing Genome Assembly by RASTools.</title>
        <authorList>
            <person name="Zhou Y."/>
            <person name="Ma T."/>
            <person name="Liu T."/>
        </authorList>
    </citation>
    <scope>NUCLEOTIDE SEQUENCE [LARGE SCALE GENOMIC DNA]</scope>
    <source>
        <strain evidence="2 3">ATCC 55669</strain>
    </source>
</reference>
<evidence type="ECO:0000313" key="3">
    <source>
        <dbReference type="Proteomes" id="UP000033200"/>
    </source>
</evidence>
<dbReference type="HOGENOM" id="CLU_072757_0_0_5"/>
<dbReference type="AlphaFoldDB" id="A0A097ECN7"/>
<dbReference type="InterPro" id="IPR036005">
    <property type="entry name" value="Creatinase/aminopeptidase-like"/>
</dbReference>
<organism evidence="2 3">
    <name type="scientific">Sphingomonas taxi</name>
    <dbReference type="NCBI Taxonomy" id="1549858"/>
    <lineage>
        <taxon>Bacteria</taxon>
        <taxon>Pseudomonadati</taxon>
        <taxon>Pseudomonadota</taxon>
        <taxon>Alphaproteobacteria</taxon>
        <taxon>Sphingomonadales</taxon>
        <taxon>Sphingomonadaceae</taxon>
        <taxon>Sphingomonas</taxon>
    </lineage>
</organism>
<dbReference type="Pfam" id="PF00557">
    <property type="entry name" value="Peptidase_M24"/>
    <property type="match status" value="1"/>
</dbReference>
<dbReference type="STRING" id="1549858.MC45_01690"/>
<evidence type="ECO:0000313" key="2">
    <source>
        <dbReference type="EMBL" id="AIT05331.1"/>
    </source>
</evidence>